<keyword evidence="1" id="KW-0472">Membrane</keyword>
<organism evidence="2">
    <name type="scientific">Guillardia theta</name>
    <name type="common">Cryptophyte</name>
    <name type="synonym">Cryptomonas phi</name>
    <dbReference type="NCBI Taxonomy" id="55529"/>
    <lineage>
        <taxon>Eukaryota</taxon>
        <taxon>Cryptophyceae</taxon>
        <taxon>Pyrenomonadales</taxon>
        <taxon>Geminigeraceae</taxon>
        <taxon>Guillardia</taxon>
    </lineage>
</organism>
<sequence>MADWSPKEGWFPLTRVQQERIWKDIVNLLNFLLLLLLLLLILILILPILPILLILPIQPFSRQSRLVPPSLTHTCFHCRSSICSSNCLTSSQIRKDENFSRQRQREAEKLKSDKMSMREHRVRDPILRVDDIWRKQLTKGTSSEAPHPPSSALAQMPTAELAKLQEQVEEEMGRRRWRAAVAKLDTEKLTALSEVVEEKLQKKLERKQR</sequence>
<evidence type="ECO:0000313" key="2">
    <source>
        <dbReference type="EMBL" id="CAE2315241.1"/>
    </source>
</evidence>
<evidence type="ECO:0000256" key="1">
    <source>
        <dbReference type="SAM" id="Phobius"/>
    </source>
</evidence>
<keyword evidence="1" id="KW-0812">Transmembrane</keyword>
<protein>
    <submittedName>
        <fullName evidence="2">Uncharacterized protein</fullName>
    </submittedName>
</protein>
<dbReference type="EMBL" id="HBKN01030618">
    <property type="protein sequence ID" value="CAE2315241.1"/>
    <property type="molecule type" value="Transcribed_RNA"/>
</dbReference>
<keyword evidence="1" id="KW-1133">Transmembrane helix</keyword>
<gene>
    <name evidence="2" type="ORF">GTHE00462_LOCUS23805</name>
    <name evidence="3" type="ORF">GTHE00462_LOCUS23806</name>
</gene>
<accession>A0A6U6BCV7</accession>
<feature type="transmembrane region" description="Helical" evidence="1">
    <location>
        <begin position="31"/>
        <end position="55"/>
    </location>
</feature>
<reference evidence="2" key="1">
    <citation type="submission" date="2021-01" db="EMBL/GenBank/DDBJ databases">
        <authorList>
            <person name="Corre E."/>
            <person name="Pelletier E."/>
            <person name="Niang G."/>
            <person name="Scheremetjew M."/>
            <person name="Finn R."/>
            <person name="Kale V."/>
            <person name="Holt S."/>
            <person name="Cochrane G."/>
            <person name="Meng A."/>
            <person name="Brown T."/>
            <person name="Cohen L."/>
        </authorList>
    </citation>
    <scope>NUCLEOTIDE SEQUENCE</scope>
    <source>
        <strain evidence="2">CCMP 2712</strain>
    </source>
</reference>
<dbReference type="AlphaFoldDB" id="A0A6U6BCV7"/>
<name>A0A6U6BCV7_GUITH</name>
<evidence type="ECO:0000313" key="3">
    <source>
        <dbReference type="EMBL" id="CAE2315242.1"/>
    </source>
</evidence>
<proteinExistence type="predicted"/>
<dbReference type="EMBL" id="HBKN01030619">
    <property type="protein sequence ID" value="CAE2315242.1"/>
    <property type="molecule type" value="Transcribed_RNA"/>
</dbReference>